<dbReference type="Gene3D" id="3.80.10.10">
    <property type="entry name" value="Ribonuclease Inhibitor"/>
    <property type="match status" value="1"/>
</dbReference>
<evidence type="ECO:0000313" key="1">
    <source>
        <dbReference type="EMBL" id="KAK5148543.1"/>
    </source>
</evidence>
<organism evidence="1 2">
    <name type="scientific">Rachicladosporium monterosium</name>
    <dbReference type="NCBI Taxonomy" id="1507873"/>
    <lineage>
        <taxon>Eukaryota</taxon>
        <taxon>Fungi</taxon>
        <taxon>Dikarya</taxon>
        <taxon>Ascomycota</taxon>
        <taxon>Pezizomycotina</taxon>
        <taxon>Dothideomycetes</taxon>
        <taxon>Dothideomycetidae</taxon>
        <taxon>Cladosporiales</taxon>
        <taxon>Cladosporiaceae</taxon>
        <taxon>Rachicladosporium</taxon>
    </lineage>
</organism>
<reference evidence="1 2" key="1">
    <citation type="submission" date="2023-08" db="EMBL/GenBank/DDBJ databases">
        <title>Black Yeasts Isolated from many extreme environments.</title>
        <authorList>
            <person name="Coleine C."/>
            <person name="Stajich J.E."/>
            <person name="Selbmann L."/>
        </authorList>
    </citation>
    <scope>NUCLEOTIDE SEQUENCE [LARGE SCALE GENOMIC DNA]</scope>
    <source>
        <strain evidence="1 2">CCFEE 5386</strain>
    </source>
</reference>
<name>A0ABR0LI01_9PEZI</name>
<accession>A0ABR0LI01</accession>
<gene>
    <name evidence="1" type="ORF">LTR32_000140</name>
</gene>
<evidence type="ECO:0008006" key="3">
    <source>
        <dbReference type="Google" id="ProtNLM"/>
    </source>
</evidence>
<dbReference type="InterPro" id="IPR032675">
    <property type="entry name" value="LRR_dom_sf"/>
</dbReference>
<dbReference type="EMBL" id="JAVRRR010000003">
    <property type="protein sequence ID" value="KAK5148543.1"/>
    <property type="molecule type" value="Genomic_DNA"/>
</dbReference>
<proteinExistence type="predicted"/>
<dbReference type="Proteomes" id="UP001308179">
    <property type="component" value="Unassembled WGS sequence"/>
</dbReference>
<sequence>MALAQHPGNMICSRGLQCETITTLNVWTSGYRAFEAFFEHIGQAMPNLHSLTAHNRDKMLYQGDINATKLASLTKLEHLDLRIGVRYMGFLAFPPSLATLQLATPAQFCAATDPTWHLPKLTKLCMDMPNATDSSQVLAMFLSSSVVALEEMSQLDTFELRGAALQYHCFATLFTHYRLQGLCHLSLRGNRTEWNLWDIRFCQLVVWLPQLQTIDLSCTAVGPENIQHLLNLPHLERIVTNDCRRIEEDTVTWARKRGINVQACNSEEDQDQSDVDNFLRNVVWECEECNINEGGCKHDLGTRLEHRCAPERGRKQEDHLGEVCGAQVTLGTKSSGKEAA</sequence>
<dbReference type="SUPFAM" id="SSF52047">
    <property type="entry name" value="RNI-like"/>
    <property type="match status" value="1"/>
</dbReference>
<evidence type="ECO:0000313" key="2">
    <source>
        <dbReference type="Proteomes" id="UP001308179"/>
    </source>
</evidence>
<comment type="caution">
    <text evidence="1">The sequence shown here is derived from an EMBL/GenBank/DDBJ whole genome shotgun (WGS) entry which is preliminary data.</text>
</comment>
<keyword evidence="2" id="KW-1185">Reference proteome</keyword>
<protein>
    <recommendedName>
        <fullName evidence="3">F-box domain-containing protein</fullName>
    </recommendedName>
</protein>